<feature type="region of interest" description="Disordered" evidence="1">
    <location>
        <begin position="38"/>
        <end position="63"/>
    </location>
</feature>
<evidence type="ECO:0000313" key="2">
    <source>
        <dbReference type="EMBL" id="VDK73939.1"/>
    </source>
</evidence>
<dbReference type="OrthoDB" id="6247071at2759"/>
<evidence type="ECO:0000256" key="1">
    <source>
        <dbReference type="SAM" id="MobiDB-lite"/>
    </source>
</evidence>
<dbReference type="Proteomes" id="UP000281553">
    <property type="component" value="Unassembled WGS sequence"/>
</dbReference>
<protein>
    <submittedName>
        <fullName evidence="2">Uncharacterized protein</fullName>
    </submittedName>
</protein>
<evidence type="ECO:0000313" key="3">
    <source>
        <dbReference type="Proteomes" id="UP000281553"/>
    </source>
</evidence>
<dbReference type="EMBL" id="UYRU01042252">
    <property type="protein sequence ID" value="VDK73939.1"/>
    <property type="molecule type" value="Genomic_DNA"/>
</dbReference>
<gene>
    <name evidence="2" type="ORF">DILT_LOCUS2540</name>
</gene>
<proteinExistence type="predicted"/>
<reference evidence="2 3" key="1">
    <citation type="submission" date="2018-11" db="EMBL/GenBank/DDBJ databases">
        <authorList>
            <consortium name="Pathogen Informatics"/>
        </authorList>
    </citation>
    <scope>NUCLEOTIDE SEQUENCE [LARGE SCALE GENOMIC DNA]</scope>
</reference>
<dbReference type="AlphaFoldDB" id="A0A3P6SS02"/>
<organism evidence="2 3">
    <name type="scientific">Dibothriocephalus latus</name>
    <name type="common">Fish tapeworm</name>
    <name type="synonym">Diphyllobothrium latum</name>
    <dbReference type="NCBI Taxonomy" id="60516"/>
    <lineage>
        <taxon>Eukaryota</taxon>
        <taxon>Metazoa</taxon>
        <taxon>Spiralia</taxon>
        <taxon>Lophotrochozoa</taxon>
        <taxon>Platyhelminthes</taxon>
        <taxon>Cestoda</taxon>
        <taxon>Eucestoda</taxon>
        <taxon>Diphyllobothriidea</taxon>
        <taxon>Diphyllobothriidae</taxon>
        <taxon>Dibothriocephalus</taxon>
    </lineage>
</organism>
<feature type="compositionally biased region" description="Polar residues" evidence="1">
    <location>
        <begin position="45"/>
        <end position="63"/>
    </location>
</feature>
<dbReference type="Gene3D" id="1.10.238.10">
    <property type="entry name" value="EF-hand"/>
    <property type="match status" value="1"/>
</dbReference>
<keyword evidence="3" id="KW-1185">Reference proteome</keyword>
<accession>A0A3P6SS02</accession>
<sequence length="142" mass="15646">MSVNLGLPPLLHIYLDDSVGPCRQLPSMSLFSLTSPLPRPHRCQGSGQTSGCGNDAGQDQSTSGFRQHVSAYPCLPLQPQPAEVRSEEHRKLVQMNMPLQSDGTVFFNATLFALVRRNLRIKVPEGRFLMPFSLSDPTNLPT</sequence>
<name>A0A3P6SS02_DIBLA</name>